<protein>
    <submittedName>
        <fullName evidence="1">Uncharacterized protein</fullName>
    </submittedName>
</protein>
<reference evidence="1" key="1">
    <citation type="journal article" date="2019" name="MBio">
        <title>Virus Genomes from Deep Sea Sediments Expand the Ocean Megavirome and Support Independent Origins of Viral Gigantism.</title>
        <authorList>
            <person name="Backstrom D."/>
            <person name="Yutin N."/>
            <person name="Jorgensen S.L."/>
            <person name="Dharamshi J."/>
            <person name="Homa F."/>
            <person name="Zaremba-Niedwiedzka K."/>
            <person name="Spang A."/>
            <person name="Wolf Y.I."/>
            <person name="Koonin E.V."/>
            <person name="Ettema T.J."/>
        </authorList>
    </citation>
    <scope>NUCLEOTIDE SEQUENCE</scope>
</reference>
<proteinExistence type="predicted"/>
<accession>A0A481YVE5</accession>
<organism evidence="1">
    <name type="scientific">Marseillevirus LCMAC102</name>
    <dbReference type="NCBI Taxonomy" id="2506603"/>
    <lineage>
        <taxon>Viruses</taxon>
        <taxon>Varidnaviria</taxon>
        <taxon>Bamfordvirae</taxon>
        <taxon>Nucleocytoviricota</taxon>
        <taxon>Megaviricetes</taxon>
        <taxon>Pimascovirales</taxon>
        <taxon>Pimascovirales incertae sedis</taxon>
        <taxon>Marseilleviridae</taxon>
    </lineage>
</organism>
<gene>
    <name evidence="1" type="ORF">LCMAC102_03190</name>
</gene>
<dbReference type="EMBL" id="MK500334">
    <property type="protein sequence ID" value="QBK86524.1"/>
    <property type="molecule type" value="Genomic_DNA"/>
</dbReference>
<evidence type="ECO:0000313" key="1">
    <source>
        <dbReference type="EMBL" id="QBK86524.1"/>
    </source>
</evidence>
<name>A0A481YVE5_9VIRU</name>
<sequence>MTDDKIVGFGKHKGLTYSELAETQKKYVIWLFKQSWFQSKYPELYEYLDLAGLRPKEISEDHNHFQALFTDDIKLHNLIRNIINNTSTYTITKVIFEHLCNADIVIEIKYTKKGLFSKSELPHVLLIELKPTVSNDYPDVLRQMRSQLHSYYHYDKTAHLKKIQQALVCKKYTGDIELENVRKMFDDIQIIIK</sequence>